<evidence type="ECO:0000259" key="15">
    <source>
        <dbReference type="Pfam" id="PF00593"/>
    </source>
</evidence>
<dbReference type="PROSITE" id="PS52016">
    <property type="entry name" value="TONB_DEPENDENT_REC_3"/>
    <property type="match status" value="1"/>
</dbReference>
<evidence type="ECO:0000313" key="18">
    <source>
        <dbReference type="Proteomes" id="UP000004699"/>
    </source>
</evidence>
<evidence type="ECO:0000256" key="11">
    <source>
        <dbReference type="PROSITE-ProRule" id="PRU01360"/>
    </source>
</evidence>
<dbReference type="HOGENOM" id="CLU_008287_15_1_6"/>
<keyword evidence="4" id="KW-0410">Iron transport</keyword>
<feature type="domain" description="TonB-dependent receptor-like beta-barrel" evidence="15">
    <location>
        <begin position="278"/>
        <end position="771"/>
    </location>
</feature>
<evidence type="ECO:0000256" key="5">
    <source>
        <dbReference type="ARBA" id="ARBA00022692"/>
    </source>
</evidence>
<dbReference type="InterPro" id="IPR039426">
    <property type="entry name" value="TonB-dep_rcpt-like"/>
</dbReference>
<evidence type="ECO:0000313" key="17">
    <source>
        <dbReference type="EMBL" id="EED36333.1"/>
    </source>
</evidence>
<dbReference type="OrthoDB" id="127311at2"/>
<dbReference type="SUPFAM" id="SSF56935">
    <property type="entry name" value="Porins"/>
    <property type="match status" value="1"/>
</dbReference>
<dbReference type="Pfam" id="PF07715">
    <property type="entry name" value="Plug"/>
    <property type="match status" value="1"/>
</dbReference>
<organism evidence="17 18">
    <name type="scientific">Luminiphilus syltensis NOR5-1B</name>
    <dbReference type="NCBI Taxonomy" id="565045"/>
    <lineage>
        <taxon>Bacteria</taxon>
        <taxon>Pseudomonadati</taxon>
        <taxon>Pseudomonadota</taxon>
        <taxon>Gammaproteobacteria</taxon>
        <taxon>Cellvibrionales</taxon>
        <taxon>Halieaceae</taxon>
        <taxon>Luminiphilus</taxon>
    </lineage>
</organism>
<evidence type="ECO:0000256" key="6">
    <source>
        <dbReference type="ARBA" id="ARBA00023004"/>
    </source>
</evidence>
<evidence type="ECO:0000256" key="12">
    <source>
        <dbReference type="RuleBase" id="RU003357"/>
    </source>
</evidence>
<dbReference type="InterPro" id="IPR036942">
    <property type="entry name" value="Beta-barrel_TonB_sf"/>
</dbReference>
<evidence type="ECO:0000256" key="14">
    <source>
        <dbReference type="SAM" id="SignalP"/>
    </source>
</evidence>
<dbReference type="eggNOG" id="COG4772">
    <property type="taxonomic scope" value="Bacteria"/>
</dbReference>
<name>B8KTW9_9GAMM</name>
<dbReference type="Gene3D" id="2.40.170.20">
    <property type="entry name" value="TonB-dependent receptor, beta-barrel domain"/>
    <property type="match status" value="1"/>
</dbReference>
<keyword evidence="9 11" id="KW-0472">Membrane</keyword>
<dbReference type="RefSeq" id="WP_009021077.1">
    <property type="nucleotide sequence ID" value="NZ_DS999411.1"/>
</dbReference>
<dbReference type="EMBL" id="DS999411">
    <property type="protein sequence ID" value="EED36333.1"/>
    <property type="molecule type" value="Genomic_DNA"/>
</dbReference>
<evidence type="ECO:0000256" key="4">
    <source>
        <dbReference type="ARBA" id="ARBA00022496"/>
    </source>
</evidence>
<dbReference type="InterPro" id="IPR000531">
    <property type="entry name" value="Beta-barrel_TonB"/>
</dbReference>
<accession>B8KTW9</accession>
<keyword evidence="18" id="KW-1185">Reference proteome</keyword>
<keyword evidence="14" id="KW-0732">Signal</keyword>
<comment type="subcellular location">
    <subcellularLocation>
        <location evidence="1 11">Cell outer membrane</location>
        <topology evidence="1 11">Multi-pass membrane protein</topology>
    </subcellularLocation>
</comment>
<evidence type="ECO:0000256" key="13">
    <source>
        <dbReference type="SAM" id="MobiDB-lite"/>
    </source>
</evidence>
<dbReference type="Pfam" id="PF00593">
    <property type="entry name" value="TonB_dep_Rec_b-barrel"/>
    <property type="match status" value="1"/>
</dbReference>
<evidence type="ECO:0000256" key="9">
    <source>
        <dbReference type="ARBA" id="ARBA00023136"/>
    </source>
</evidence>
<feature type="chain" id="PRO_5002876506" description="TonB-dependent receptor" evidence="14">
    <location>
        <begin position="38"/>
        <end position="806"/>
    </location>
</feature>
<keyword evidence="8 12" id="KW-0798">TonB box</keyword>
<dbReference type="PANTHER" id="PTHR32552">
    <property type="entry name" value="FERRICHROME IRON RECEPTOR-RELATED"/>
    <property type="match status" value="1"/>
</dbReference>
<keyword evidence="6" id="KW-0408">Iron</keyword>
<feature type="signal peptide" evidence="14">
    <location>
        <begin position="1"/>
        <end position="37"/>
    </location>
</feature>
<protein>
    <recommendedName>
        <fullName evidence="19">TonB-dependent receptor</fullName>
    </recommendedName>
</protein>
<gene>
    <name evidence="17" type="ORF">NOR51B_2283</name>
</gene>
<evidence type="ECO:0008006" key="19">
    <source>
        <dbReference type="Google" id="ProtNLM"/>
    </source>
</evidence>
<keyword evidence="7" id="KW-0406">Ion transport</keyword>
<evidence type="ECO:0000256" key="3">
    <source>
        <dbReference type="ARBA" id="ARBA00022452"/>
    </source>
</evidence>
<evidence type="ECO:0000259" key="16">
    <source>
        <dbReference type="Pfam" id="PF07715"/>
    </source>
</evidence>
<reference evidence="18" key="1">
    <citation type="journal article" date="2013" name="BMC Microbiol.">
        <title>Taxonomy and evolution of bacteriochlorophyll a-containing members of the OM60/NOR5 clade of marine gammaproteobacteria: description of Luminiphilus syltensis gen. nov., sp. nov., reclassification of Haliea rubra as Pseudohaliea rubra gen. nov., comb. nov., and emendation of Chromatocurvus halotolerans.</title>
        <authorList>
            <person name="Spring S."/>
            <person name="Riedel T."/>
            <person name="Sproer C."/>
            <person name="Yan S."/>
            <person name="Harder J."/>
            <person name="Fuchs B.M."/>
        </authorList>
    </citation>
    <scope>NUCLEOTIDE SEQUENCE [LARGE SCALE GENOMIC DNA]</scope>
    <source>
        <strain evidence="18">NOR51-B</strain>
    </source>
</reference>
<keyword evidence="2 11" id="KW-0813">Transport</keyword>
<sequence>MKSPKQPGPFFKTSKSRLALAIGCTGLSTLIASNALAQEEAPQSPEQLEEVLIIGKRAVRLDPQNYGGGLNLVTGESIAEQNILDFEELVTQLPSVNLQSFGPGDSSYIIRGIFSGAEESTVGVYFDESPISGRFQQNGGGRQAGFVLTDLQTVEVYKGPQGTLFGANSLSGTVRFVTNKPKLDTVEGRVSATLTSMDETDDLGVRMDGMFNLPLVQDKLGLRAVLWGQEGQGFLDQPALNLEDVNDSSIKGGRLHLLAEPNDSFSLLASVNYQERESGNNSRQTPSGRFGPSQPQTDTPGQFANYQFIGGGIGGPEAGGDWINTDATRTPLDEEFLLASLTANYRTDAGVFTASYSRFDREFEYVYDSTATNTSPGLSGFFLGALGFDLPPTSVVNQPQEREIDSGELRFASTFDGPFNFLVGGFMAKEDSRFELNVINSNAAGFPVEEFVPAAPTQVTGAAGPGEVNSVFGRFLQNERDRWAAFGEVYYQINDKMELTVGARYFDFEVTDTQNNNGPDFLSGGPDQVVENDESDTTYRFNVTYNPNDQLTTYVEIASGFRPGATNISAGVAAIGGGDVPGFFESDTLWNYELGAKFQSDDGKFQGSAAVFWMDWEDVQIVQGNNFTYTTNGPSAEVLGLELDGTYEMGMFEFGAAFTYVDTGFSEDQEIIEGVTDRFLVFEDDELAKTPSFSGNVSVTSRFNLDVDGGLDGFARLDYTYRGSSDTVSQNRDVNGVVNPFFEDIPSYDVINLNVSVGRDEWSAGVFVKNLTNEVAVMDAFASEQDPYFYVTLPPRTIGVTVSSGF</sequence>
<proteinExistence type="inferred from homology"/>
<feature type="domain" description="TonB-dependent receptor plug" evidence="16">
    <location>
        <begin position="70"/>
        <end position="173"/>
    </location>
</feature>
<keyword evidence="10 11" id="KW-0998">Cell outer membrane</keyword>
<dbReference type="AlphaFoldDB" id="B8KTW9"/>
<dbReference type="PANTHER" id="PTHR32552:SF81">
    <property type="entry name" value="TONB-DEPENDENT OUTER MEMBRANE RECEPTOR"/>
    <property type="match status" value="1"/>
</dbReference>
<evidence type="ECO:0000256" key="2">
    <source>
        <dbReference type="ARBA" id="ARBA00022448"/>
    </source>
</evidence>
<evidence type="ECO:0000256" key="8">
    <source>
        <dbReference type="ARBA" id="ARBA00023077"/>
    </source>
</evidence>
<dbReference type="GO" id="GO:0009279">
    <property type="term" value="C:cell outer membrane"/>
    <property type="evidence" value="ECO:0007669"/>
    <property type="project" value="UniProtKB-SubCell"/>
</dbReference>
<comment type="similarity">
    <text evidence="11 12">Belongs to the TonB-dependent receptor family.</text>
</comment>
<evidence type="ECO:0000256" key="10">
    <source>
        <dbReference type="ARBA" id="ARBA00023237"/>
    </source>
</evidence>
<dbReference type="GO" id="GO:0006826">
    <property type="term" value="P:iron ion transport"/>
    <property type="evidence" value="ECO:0007669"/>
    <property type="project" value="UniProtKB-KW"/>
</dbReference>
<dbReference type="InterPro" id="IPR012910">
    <property type="entry name" value="Plug_dom"/>
</dbReference>
<keyword evidence="5 11" id="KW-0812">Transmembrane</keyword>
<evidence type="ECO:0000256" key="7">
    <source>
        <dbReference type="ARBA" id="ARBA00023065"/>
    </source>
</evidence>
<dbReference type="Proteomes" id="UP000004699">
    <property type="component" value="Unassembled WGS sequence"/>
</dbReference>
<evidence type="ECO:0000256" key="1">
    <source>
        <dbReference type="ARBA" id="ARBA00004571"/>
    </source>
</evidence>
<dbReference type="STRING" id="565045.NOR51B_2283"/>
<keyword evidence="3 11" id="KW-1134">Transmembrane beta strand</keyword>
<feature type="region of interest" description="Disordered" evidence="13">
    <location>
        <begin position="274"/>
        <end position="303"/>
    </location>
</feature>